<dbReference type="EMBL" id="JAAKZZ010000140">
    <property type="protein sequence ID" value="NGO69792.1"/>
    <property type="molecule type" value="Genomic_DNA"/>
</dbReference>
<evidence type="ECO:0000256" key="1">
    <source>
        <dbReference type="SAM" id="MobiDB-lite"/>
    </source>
</evidence>
<evidence type="ECO:0000313" key="2">
    <source>
        <dbReference type="EMBL" id="NGO69792.1"/>
    </source>
</evidence>
<reference evidence="2 3" key="1">
    <citation type="submission" date="2020-02" db="EMBL/GenBank/DDBJ databases">
        <title>Whole-genome analyses of novel actinobacteria.</title>
        <authorList>
            <person name="Sahin N."/>
            <person name="Tatar D."/>
        </authorList>
    </citation>
    <scope>NUCLEOTIDE SEQUENCE [LARGE SCALE GENOMIC DNA]</scope>
    <source>
        <strain evidence="2 3">SB3404</strain>
    </source>
</reference>
<feature type="compositionally biased region" description="Gly residues" evidence="1">
    <location>
        <begin position="63"/>
        <end position="72"/>
    </location>
</feature>
<comment type="caution">
    <text evidence="2">The sequence shown here is derived from an EMBL/GenBank/DDBJ whole genome shotgun (WGS) entry which is preliminary data.</text>
</comment>
<keyword evidence="3" id="KW-1185">Reference proteome</keyword>
<gene>
    <name evidence="2" type="ORF">G5C65_15785</name>
</gene>
<sequence length="72" mass="7619">MRRDNTPGRGPRSGAPSAADRGWNEDLYEDRPTRQLRTGQDRPTRELRAADPGARDGRKNGGGDKGGSGGGG</sequence>
<feature type="region of interest" description="Disordered" evidence="1">
    <location>
        <begin position="1"/>
        <end position="72"/>
    </location>
</feature>
<feature type="compositionally biased region" description="Basic and acidic residues" evidence="1">
    <location>
        <begin position="29"/>
        <end position="62"/>
    </location>
</feature>
<name>A0A6G4WY52_9ACTN</name>
<protein>
    <submittedName>
        <fullName evidence="2">LytR family transcriptional regulator</fullName>
    </submittedName>
</protein>
<dbReference type="Proteomes" id="UP000477722">
    <property type="component" value="Unassembled WGS sequence"/>
</dbReference>
<feature type="non-terminal residue" evidence="2">
    <location>
        <position position="72"/>
    </location>
</feature>
<proteinExistence type="predicted"/>
<accession>A0A6G4WY52</accession>
<evidence type="ECO:0000313" key="3">
    <source>
        <dbReference type="Proteomes" id="UP000477722"/>
    </source>
</evidence>
<organism evidence="2 3">
    <name type="scientific">Streptomyces boncukensis</name>
    <dbReference type="NCBI Taxonomy" id="2711219"/>
    <lineage>
        <taxon>Bacteria</taxon>
        <taxon>Bacillati</taxon>
        <taxon>Actinomycetota</taxon>
        <taxon>Actinomycetes</taxon>
        <taxon>Kitasatosporales</taxon>
        <taxon>Streptomycetaceae</taxon>
        <taxon>Streptomyces</taxon>
    </lineage>
</organism>
<dbReference type="AlphaFoldDB" id="A0A6G4WY52"/>